<dbReference type="RefSeq" id="WP_150393457.1">
    <property type="nucleotide sequence ID" value="NZ_RZJP01000001.1"/>
</dbReference>
<feature type="transmembrane region" description="Helical" evidence="1">
    <location>
        <begin position="121"/>
        <end position="142"/>
    </location>
</feature>
<proteinExistence type="predicted"/>
<dbReference type="InterPro" id="IPR008875">
    <property type="entry name" value="TraX"/>
</dbReference>
<evidence type="ECO:0000313" key="3">
    <source>
        <dbReference type="Proteomes" id="UP000326060"/>
    </source>
</evidence>
<feature type="transmembrane region" description="Helical" evidence="1">
    <location>
        <begin position="62"/>
        <end position="83"/>
    </location>
</feature>
<keyword evidence="1" id="KW-0472">Membrane</keyword>
<feature type="transmembrane region" description="Helical" evidence="1">
    <location>
        <begin position="162"/>
        <end position="181"/>
    </location>
</feature>
<evidence type="ECO:0000313" key="2">
    <source>
        <dbReference type="EMBL" id="KAA8817173.1"/>
    </source>
</evidence>
<sequence length="302" mass="34428">MNSFQLKILACVLMVIDHVAEFLPGMPIWMHWIGRLSAPIFYFLIGWSCVYTSNRKRFLLRLYVASVGMSVIQAMSSVFSSALPELNVYPIENNIFATLFQISLVICLLSATSWRKRLRNISIYVLIQLVISIPLYFLTNVIDRLPYGETLDYILLRASGTVLDLEGGLFAVAIGVVLWATHDHRLRLSLALVGLAATDLVLNAFGVLYSITTALMYRFPDPAQVVVSMNRIWDVMGFSPFNFRQSPITVNYQWMKVFALPFMLVCNHQRGPHVKWFFYVFYPTHIVVLYLIGTVMSNPILP</sequence>
<protein>
    <recommendedName>
        <fullName evidence="4">TraX protein</fullName>
    </recommendedName>
</protein>
<feature type="transmembrane region" description="Helical" evidence="1">
    <location>
        <begin position="276"/>
        <end position="296"/>
    </location>
</feature>
<keyword evidence="1" id="KW-1133">Transmembrane helix</keyword>
<reference evidence="2 3" key="1">
    <citation type="journal article" date="2019" name="Syst. Appl. Microbiol.">
        <title>Characterization of Bifidobacterium species in feaces of the Egyptian fruit bat: Description of B. vespertilionis sp. nov. and B. rousetti sp. nov.</title>
        <authorList>
            <person name="Modesto M."/>
            <person name="Satti M."/>
            <person name="Watanabe K."/>
            <person name="Puglisi E."/>
            <person name="Morelli L."/>
            <person name="Huang C.-H."/>
            <person name="Liou J.-S."/>
            <person name="Miyashita M."/>
            <person name="Tamura T."/>
            <person name="Saito S."/>
            <person name="Mori K."/>
            <person name="Huang L."/>
            <person name="Sciavilla P."/>
            <person name="Sandri C."/>
            <person name="Spiezio C."/>
            <person name="Vitali F."/>
            <person name="Cavalieri D."/>
            <person name="Perpetuini G."/>
            <person name="Tofalo R."/>
            <person name="Bonetti A."/>
            <person name="Arita M."/>
            <person name="Mattarelli P."/>
        </authorList>
    </citation>
    <scope>NUCLEOTIDE SEQUENCE [LARGE SCALE GENOMIC DNA]</scope>
    <source>
        <strain evidence="2 3">RST27</strain>
    </source>
</reference>
<evidence type="ECO:0000256" key="1">
    <source>
        <dbReference type="SAM" id="Phobius"/>
    </source>
</evidence>
<evidence type="ECO:0008006" key="4">
    <source>
        <dbReference type="Google" id="ProtNLM"/>
    </source>
</evidence>
<name>A0A5M9ZDY2_9BIFI</name>
<feature type="transmembrane region" description="Helical" evidence="1">
    <location>
        <begin position="95"/>
        <end position="114"/>
    </location>
</feature>
<comment type="caution">
    <text evidence="2">The sequence shown here is derived from an EMBL/GenBank/DDBJ whole genome shotgun (WGS) entry which is preliminary data.</text>
</comment>
<keyword evidence="1" id="KW-0812">Transmembrane</keyword>
<dbReference type="Pfam" id="PF05857">
    <property type="entry name" value="TraX"/>
    <property type="match status" value="2"/>
</dbReference>
<accession>A0A5M9ZDY2</accession>
<organism evidence="2 3">
    <name type="scientific">Bifidobacterium callitrichos</name>
    <dbReference type="NCBI Taxonomy" id="762209"/>
    <lineage>
        <taxon>Bacteria</taxon>
        <taxon>Bacillati</taxon>
        <taxon>Actinomycetota</taxon>
        <taxon>Actinomycetes</taxon>
        <taxon>Bifidobacteriales</taxon>
        <taxon>Bifidobacteriaceae</taxon>
        <taxon>Bifidobacterium</taxon>
    </lineage>
</organism>
<dbReference type="EMBL" id="RZJP01000001">
    <property type="protein sequence ID" value="KAA8817173.1"/>
    <property type="molecule type" value="Genomic_DNA"/>
</dbReference>
<gene>
    <name evidence="2" type="ORF">EMB92_00815</name>
</gene>
<feature type="transmembrane region" description="Helical" evidence="1">
    <location>
        <begin position="32"/>
        <end position="50"/>
    </location>
</feature>
<dbReference type="Proteomes" id="UP000326060">
    <property type="component" value="Unassembled WGS sequence"/>
</dbReference>
<dbReference type="AlphaFoldDB" id="A0A5M9ZDY2"/>
<feature type="transmembrane region" description="Helical" evidence="1">
    <location>
        <begin position="188"/>
        <end position="211"/>
    </location>
</feature>